<dbReference type="PIRSF" id="PIRSF001084">
    <property type="entry name" value="B-galactosidase"/>
    <property type="match status" value="1"/>
</dbReference>
<dbReference type="Gene3D" id="3.40.50.880">
    <property type="match status" value="1"/>
</dbReference>
<dbReference type="AlphaFoldDB" id="A0A174BBS2"/>
<proteinExistence type="inferred from homology"/>
<dbReference type="InterPro" id="IPR013780">
    <property type="entry name" value="Glyco_hydro_b"/>
</dbReference>
<dbReference type="GO" id="GO:0046872">
    <property type="term" value="F:metal ion binding"/>
    <property type="evidence" value="ECO:0007669"/>
    <property type="project" value="UniProtKB-KW"/>
</dbReference>
<dbReference type="EC" id="3.2.1.23" evidence="3 6"/>
<sequence>MNILRKGFIYGGDYNPEQWLDRPDILEKDIVLMKKARINTVTLGVFSWSVLEPEEDHYHFQWLIDTINRLYENGIQVILATPSGARPRWLAEKYPEVLRVREDRVRYHYGERHNHCYTSPVYREKVRKINRKLAETFRNHPAVIMWHISNEYRDECHCPLCQKAFRVWLKKKYHTIDALNHAWWTTFWSHTYNSFDQIESPSSIGDKGLHGLNLDWKRFVTEQTTDFMCHEITALRDAGAMQPTVVNFMDDYKGLNYYRLAQHVDYISWDSYPAWHKDSDIHTAYDTAFQHDLMRSMKQQPFLLMESCPASPNWQKVSKAKHPGLLMNASLQAIAHGSDSAQFFQIRASRGSFEKFHGAVIDHYGGDDTRIFREVTDTGIALQTLTAADVPASSVHAPAAVLYDMESRWAMEDAKGPRNEGLFYHEAALKSYQAFRKNGLNTDIINMDQDLTGYQIIAAPMLYMFRSGIEQKLRTFVQNGGILIMTYWSGIVNETDLCHLGGTPHHLIDVLGIRSEEIDGLYDNQCNHMVPASNNFMTLPATYLCTHLCDLVQLKGAVPLMQYADNFYAGYPALTVHKYGDGLAFYLCADAEDTFYYDFYRQIIQEQELPVIMDHIPEGIEVSSRSSGRQEFIFAQNYTDSPIPFTLPGHAQILFGQYDGTIKEYSTLIYQMEVKS</sequence>
<dbReference type="Proteomes" id="UP000095380">
    <property type="component" value="Unassembled WGS sequence"/>
</dbReference>
<name>A0A174BBS2_9FIRM</name>
<dbReference type="Gene3D" id="2.60.40.1180">
    <property type="entry name" value="Golgi alpha-mannosidase II"/>
    <property type="match status" value="1"/>
</dbReference>
<dbReference type="RefSeq" id="WP_055194425.1">
    <property type="nucleotide sequence ID" value="NZ_CYYM01000005.1"/>
</dbReference>
<comment type="similarity">
    <text evidence="2 6">Belongs to the glycosyl hydrolase 42 family.</text>
</comment>
<reference evidence="13 14" key="1">
    <citation type="submission" date="2015-09" db="EMBL/GenBank/DDBJ databases">
        <authorList>
            <consortium name="Pathogen Informatics"/>
        </authorList>
    </citation>
    <scope>NUCLEOTIDE SEQUENCE [LARGE SCALE GENOMIC DNA]</scope>
    <source>
        <strain evidence="13 14">2789STDY5608851</strain>
    </source>
</reference>
<dbReference type="PANTHER" id="PTHR36447">
    <property type="entry name" value="BETA-GALACTOSIDASE GANA"/>
    <property type="match status" value="1"/>
</dbReference>
<keyword evidence="9" id="KW-0479">Metal-binding</keyword>
<protein>
    <recommendedName>
        <fullName evidence="3 6">Beta-galactosidase</fullName>
        <shortName evidence="6">Beta-gal</shortName>
        <ecNumber evidence="3 6">3.2.1.23</ecNumber>
    </recommendedName>
</protein>
<feature type="binding site" evidence="8">
    <location>
        <position position="112"/>
    </location>
    <ligand>
        <name>substrate</name>
    </ligand>
</feature>
<evidence type="ECO:0000256" key="2">
    <source>
        <dbReference type="ARBA" id="ARBA00005940"/>
    </source>
</evidence>
<evidence type="ECO:0000259" key="12">
    <source>
        <dbReference type="Pfam" id="PF08533"/>
    </source>
</evidence>
<evidence type="ECO:0000256" key="7">
    <source>
        <dbReference type="PIRSR" id="PIRSR001084-1"/>
    </source>
</evidence>
<comment type="catalytic activity">
    <reaction evidence="1 6">
        <text>Hydrolysis of terminal non-reducing beta-D-galactose residues in beta-D-galactosides.</text>
        <dbReference type="EC" id="3.2.1.23"/>
    </reaction>
</comment>
<feature type="active site" description="Proton donor" evidence="7">
    <location>
        <position position="151"/>
    </location>
</feature>
<feature type="binding site" evidence="9">
    <location>
        <position position="161"/>
    </location>
    <ligand>
        <name>Zn(2+)</name>
        <dbReference type="ChEBI" id="CHEBI:29105"/>
    </ligand>
</feature>
<feature type="binding site" evidence="9">
    <location>
        <position position="116"/>
    </location>
    <ligand>
        <name>Zn(2+)</name>
        <dbReference type="ChEBI" id="CHEBI:29105"/>
    </ligand>
</feature>
<feature type="binding site" evidence="9">
    <location>
        <position position="156"/>
    </location>
    <ligand>
        <name>Zn(2+)</name>
        <dbReference type="ChEBI" id="CHEBI:29105"/>
    </ligand>
</feature>
<dbReference type="SUPFAM" id="SSF52317">
    <property type="entry name" value="Class I glutamine amidotransferase-like"/>
    <property type="match status" value="1"/>
</dbReference>
<evidence type="ECO:0000256" key="8">
    <source>
        <dbReference type="PIRSR" id="PIRSR001084-2"/>
    </source>
</evidence>
<dbReference type="GO" id="GO:0009341">
    <property type="term" value="C:beta-galactosidase complex"/>
    <property type="evidence" value="ECO:0007669"/>
    <property type="project" value="InterPro"/>
</dbReference>
<keyword evidence="9" id="KW-0862">Zinc</keyword>
<dbReference type="Pfam" id="PF02449">
    <property type="entry name" value="Glyco_hydro_42"/>
    <property type="match status" value="1"/>
</dbReference>
<evidence type="ECO:0000313" key="13">
    <source>
        <dbReference type="EMBL" id="CUN97619.1"/>
    </source>
</evidence>
<dbReference type="GO" id="GO:0006012">
    <property type="term" value="P:galactose metabolic process"/>
    <property type="evidence" value="ECO:0007669"/>
    <property type="project" value="InterPro"/>
</dbReference>
<dbReference type="Pfam" id="PF08533">
    <property type="entry name" value="Glyco_hydro_42C"/>
    <property type="match status" value="1"/>
</dbReference>
<evidence type="ECO:0000256" key="6">
    <source>
        <dbReference type="PIRNR" id="PIRNR001084"/>
    </source>
</evidence>
<evidence type="ECO:0000256" key="3">
    <source>
        <dbReference type="ARBA" id="ARBA00012756"/>
    </source>
</evidence>
<accession>A0A174BBS2</accession>
<feature type="binding site" evidence="8">
    <location>
        <position position="150"/>
    </location>
    <ligand>
        <name>substrate</name>
    </ligand>
</feature>
<evidence type="ECO:0000313" key="14">
    <source>
        <dbReference type="Proteomes" id="UP000095380"/>
    </source>
</evidence>
<feature type="domain" description="Beta-galactosidase C-terminal" evidence="12">
    <location>
        <begin position="619"/>
        <end position="671"/>
    </location>
</feature>
<keyword evidence="5 6" id="KW-0326">Glycosidase</keyword>
<dbReference type="InterPro" id="IPR003476">
    <property type="entry name" value="Glyco_hydro_42"/>
</dbReference>
<dbReference type="InterPro" id="IPR013529">
    <property type="entry name" value="Glyco_hydro_42_N"/>
</dbReference>
<feature type="domain" description="Glycoside hydrolase family 42 N-terminal" evidence="10">
    <location>
        <begin position="13"/>
        <end position="384"/>
    </location>
</feature>
<dbReference type="SUPFAM" id="SSF51445">
    <property type="entry name" value="(Trans)glycosidases"/>
    <property type="match status" value="1"/>
</dbReference>
<evidence type="ECO:0000256" key="4">
    <source>
        <dbReference type="ARBA" id="ARBA00022801"/>
    </source>
</evidence>
<evidence type="ECO:0000259" key="10">
    <source>
        <dbReference type="Pfam" id="PF02449"/>
    </source>
</evidence>
<feature type="binding site" evidence="8">
    <location>
        <position position="314"/>
    </location>
    <ligand>
        <name>substrate</name>
    </ligand>
</feature>
<gene>
    <name evidence="13" type="primary">bglY_1</name>
    <name evidence="13" type="ORF">ERS852408_01245</name>
</gene>
<feature type="domain" description="Beta-galactosidase trimerisation" evidence="11">
    <location>
        <begin position="398"/>
        <end position="609"/>
    </location>
</feature>
<dbReference type="InterPro" id="IPR029062">
    <property type="entry name" value="Class_I_gatase-like"/>
</dbReference>
<evidence type="ECO:0000256" key="5">
    <source>
        <dbReference type="ARBA" id="ARBA00023295"/>
    </source>
</evidence>
<dbReference type="GO" id="GO:0004565">
    <property type="term" value="F:beta-galactosidase activity"/>
    <property type="evidence" value="ECO:0007669"/>
    <property type="project" value="UniProtKB-EC"/>
</dbReference>
<dbReference type="Pfam" id="PF08532">
    <property type="entry name" value="Glyco_hydro_42M"/>
    <property type="match status" value="1"/>
</dbReference>
<dbReference type="Gene3D" id="3.20.20.80">
    <property type="entry name" value="Glycosidases"/>
    <property type="match status" value="1"/>
</dbReference>
<dbReference type="InterPro" id="IPR017853">
    <property type="entry name" value="GH"/>
</dbReference>
<feature type="active site" description="Nucleophile" evidence="7">
    <location>
        <position position="306"/>
    </location>
</feature>
<organism evidence="13 14">
    <name type="scientific">Dorea longicatena</name>
    <dbReference type="NCBI Taxonomy" id="88431"/>
    <lineage>
        <taxon>Bacteria</taxon>
        <taxon>Bacillati</taxon>
        <taxon>Bacillota</taxon>
        <taxon>Clostridia</taxon>
        <taxon>Lachnospirales</taxon>
        <taxon>Lachnospiraceae</taxon>
        <taxon>Dorea</taxon>
    </lineage>
</organism>
<dbReference type="PANTHER" id="PTHR36447:SF1">
    <property type="entry name" value="BETA-GALACTOSIDASE GANA"/>
    <property type="match status" value="1"/>
</dbReference>
<dbReference type="EMBL" id="CYYM01000005">
    <property type="protein sequence ID" value="CUN97619.1"/>
    <property type="molecule type" value="Genomic_DNA"/>
</dbReference>
<dbReference type="CDD" id="cd03143">
    <property type="entry name" value="A4_beta-galactosidase_middle_domain"/>
    <property type="match status" value="1"/>
</dbReference>
<evidence type="ECO:0000259" key="11">
    <source>
        <dbReference type="Pfam" id="PF08532"/>
    </source>
</evidence>
<feature type="binding site" evidence="9">
    <location>
        <position position="158"/>
    </location>
    <ligand>
        <name>Zn(2+)</name>
        <dbReference type="ChEBI" id="CHEBI:29105"/>
    </ligand>
</feature>
<keyword evidence="4 6" id="KW-0378">Hydrolase</keyword>
<evidence type="ECO:0000256" key="1">
    <source>
        <dbReference type="ARBA" id="ARBA00001412"/>
    </source>
</evidence>
<dbReference type="InterPro" id="IPR013739">
    <property type="entry name" value="Beta_galactosidase_C"/>
</dbReference>
<dbReference type="InterPro" id="IPR013738">
    <property type="entry name" value="Beta_galactosidase_Trimer"/>
</dbReference>
<evidence type="ECO:0000256" key="9">
    <source>
        <dbReference type="PIRSR" id="PIRSR001084-3"/>
    </source>
</evidence>